<dbReference type="Pfam" id="PF00413">
    <property type="entry name" value="Peptidase_M10"/>
    <property type="match status" value="1"/>
</dbReference>
<evidence type="ECO:0000256" key="5">
    <source>
        <dbReference type="SAM" id="Coils"/>
    </source>
</evidence>
<dbReference type="GO" id="GO:0006508">
    <property type="term" value="P:proteolysis"/>
    <property type="evidence" value="ECO:0007669"/>
    <property type="project" value="UniProtKB-KW"/>
</dbReference>
<feature type="domain" description="Peptidase M10 metallopeptidase" evidence="6">
    <location>
        <begin position="160"/>
        <end position="243"/>
    </location>
</feature>
<dbReference type="Gene3D" id="3.40.390.10">
    <property type="entry name" value="Collagenase (Catalytic Domain)"/>
    <property type="match status" value="1"/>
</dbReference>
<name>A0A5D3YS76_9BACT</name>
<dbReference type="Proteomes" id="UP000324595">
    <property type="component" value="Unassembled WGS sequence"/>
</dbReference>
<accession>A0A5D3YS76</accession>
<evidence type="ECO:0000256" key="2">
    <source>
        <dbReference type="ARBA" id="ARBA00022723"/>
    </source>
</evidence>
<dbReference type="SUPFAM" id="SSF103657">
    <property type="entry name" value="BAR/IMD domain-like"/>
    <property type="match status" value="1"/>
</dbReference>
<evidence type="ECO:0000256" key="4">
    <source>
        <dbReference type="ARBA" id="ARBA00022833"/>
    </source>
</evidence>
<evidence type="ECO:0000256" key="1">
    <source>
        <dbReference type="ARBA" id="ARBA00022670"/>
    </source>
</evidence>
<dbReference type="GO" id="GO:0004222">
    <property type="term" value="F:metalloendopeptidase activity"/>
    <property type="evidence" value="ECO:0007669"/>
    <property type="project" value="InterPro"/>
</dbReference>
<dbReference type="AlphaFoldDB" id="A0A5D3YS76"/>
<dbReference type="SUPFAM" id="SSF55486">
    <property type="entry name" value="Metalloproteases ('zincins'), catalytic domain"/>
    <property type="match status" value="1"/>
</dbReference>
<dbReference type="InterPro" id="IPR001818">
    <property type="entry name" value="Pept_M10_metallopeptidase"/>
</dbReference>
<reference evidence="7 8" key="1">
    <citation type="submission" date="2019-07" db="EMBL/GenBank/DDBJ databases">
        <title>Genomic Encyclopedia of Archaeal and Bacterial Type Strains, Phase II (KMG-II): from individual species to whole genera.</title>
        <authorList>
            <person name="Goeker M."/>
        </authorList>
    </citation>
    <scope>NUCLEOTIDE SEQUENCE [LARGE SCALE GENOMIC DNA]</scope>
    <source>
        <strain evidence="7 8">DSM 21935</strain>
    </source>
</reference>
<keyword evidence="1" id="KW-0645">Protease</keyword>
<evidence type="ECO:0000256" key="3">
    <source>
        <dbReference type="ARBA" id="ARBA00022801"/>
    </source>
</evidence>
<organism evidence="7 8">
    <name type="scientific">Fodinibius salinus</name>
    <dbReference type="NCBI Taxonomy" id="860790"/>
    <lineage>
        <taxon>Bacteria</taxon>
        <taxon>Pseudomonadati</taxon>
        <taxon>Balneolota</taxon>
        <taxon>Balneolia</taxon>
        <taxon>Balneolales</taxon>
        <taxon>Balneolaceae</taxon>
        <taxon>Fodinibius</taxon>
    </lineage>
</organism>
<dbReference type="InterPro" id="IPR024079">
    <property type="entry name" value="MetalloPept_cat_dom_sf"/>
</dbReference>
<proteinExistence type="predicted"/>
<feature type="coiled-coil region" evidence="5">
    <location>
        <begin position="113"/>
        <end position="165"/>
    </location>
</feature>
<protein>
    <submittedName>
        <fullName evidence="7">Matrixin</fullName>
    </submittedName>
</protein>
<keyword evidence="4" id="KW-0862">Zinc</keyword>
<keyword evidence="8" id="KW-1185">Reference proteome</keyword>
<keyword evidence="3" id="KW-0378">Hydrolase</keyword>
<gene>
    <name evidence="7" type="ORF">LX73_0702</name>
</gene>
<dbReference type="GO" id="GO:0008270">
    <property type="term" value="F:zinc ion binding"/>
    <property type="evidence" value="ECO:0007669"/>
    <property type="project" value="InterPro"/>
</dbReference>
<keyword evidence="2" id="KW-0479">Metal-binding</keyword>
<dbReference type="Gene3D" id="1.20.1270.60">
    <property type="entry name" value="Arfaptin homology (AH) domain/BAR domain"/>
    <property type="match status" value="1"/>
</dbReference>
<dbReference type="GO" id="GO:0031012">
    <property type="term" value="C:extracellular matrix"/>
    <property type="evidence" value="ECO:0007669"/>
    <property type="project" value="InterPro"/>
</dbReference>
<keyword evidence="5" id="KW-0175">Coiled coil</keyword>
<evidence type="ECO:0000313" key="8">
    <source>
        <dbReference type="Proteomes" id="UP000324595"/>
    </source>
</evidence>
<comment type="caution">
    <text evidence="7">The sequence shown here is derived from an EMBL/GenBank/DDBJ whole genome shotgun (WGS) entry which is preliminary data.</text>
</comment>
<dbReference type="EMBL" id="VNHY01000001">
    <property type="protein sequence ID" value="TYP95401.1"/>
    <property type="molecule type" value="Genomic_DNA"/>
</dbReference>
<evidence type="ECO:0000259" key="6">
    <source>
        <dbReference type="Pfam" id="PF00413"/>
    </source>
</evidence>
<sequence>MEDVEALWKTALDKEVLEYRPEEGLVDIHIVFGKEQQRTKKEKQLSQRVQRLKKQILTRKENLERLRKTYEKRKRDFDKNRNAYLVAIKSFNTQIEQWNKQRGGIPPGKKKEVKQMERDIKRLERKVKRKRQNTEMMRKRVNNKLEQVNRLVKKQKNTIDEYKKRFSEARKFNQGQFIAKKDELRINIYQYRNRAELKTVLAHEAGHAMGIRHVDNPKALMNDMLDEQDIFNLKLTQDDVSALAKQCDQ</sequence>
<evidence type="ECO:0000313" key="7">
    <source>
        <dbReference type="EMBL" id="TYP95401.1"/>
    </source>
</evidence>
<feature type="coiled-coil region" evidence="5">
    <location>
        <begin position="49"/>
        <end position="80"/>
    </location>
</feature>
<dbReference type="InterPro" id="IPR027267">
    <property type="entry name" value="AH/BAR_dom_sf"/>
</dbReference>